<dbReference type="EMBL" id="MT145189">
    <property type="protein sequence ID" value="QJI04698.1"/>
    <property type="molecule type" value="Genomic_DNA"/>
</dbReference>
<accession>A0A6H1ZAB5</accession>
<sequence length="108" mass="12644">MNKKEIDAIFEKATHQADALIDLYRAAYPQYDAIKKIDGWPTCGKEMWHYVWHKFNEFDKKNHPDVMPTGLWFNKGFSCDQENKLGPWEIDPSTADVTYEMSLMLRAA</sequence>
<proteinExistence type="predicted"/>
<gene>
    <name evidence="4" type="ORF">MM415A00110_0019</name>
    <name evidence="2" type="ORF">MM415B00633_0006</name>
    <name evidence="1" type="ORF">TM448A00090_0057</name>
    <name evidence="3" type="ORF">TM448B00221_0047</name>
</gene>
<protein>
    <submittedName>
        <fullName evidence="1">Uncharacterized protein</fullName>
    </submittedName>
</protein>
<dbReference type="AlphaFoldDB" id="A0A6H1ZAB5"/>
<evidence type="ECO:0000313" key="4">
    <source>
        <dbReference type="EMBL" id="QJI04698.1"/>
    </source>
</evidence>
<reference evidence="1" key="1">
    <citation type="submission" date="2020-03" db="EMBL/GenBank/DDBJ databases">
        <title>The deep terrestrial virosphere.</title>
        <authorList>
            <person name="Holmfeldt K."/>
            <person name="Nilsson E."/>
            <person name="Simone D."/>
            <person name="Lopez-Fernandez M."/>
            <person name="Wu X."/>
            <person name="de Brujin I."/>
            <person name="Lundin D."/>
            <person name="Andersson A."/>
            <person name="Bertilsson S."/>
            <person name="Dopson M."/>
        </authorList>
    </citation>
    <scope>NUCLEOTIDE SEQUENCE</scope>
    <source>
        <strain evidence="4">MM415A00110</strain>
        <strain evidence="2">MM415B00633</strain>
        <strain evidence="1">TM448A00090</strain>
        <strain evidence="3">TM448B00221</strain>
    </source>
</reference>
<evidence type="ECO:0000313" key="1">
    <source>
        <dbReference type="EMBL" id="QJA44225.1"/>
    </source>
</evidence>
<name>A0A6H1ZAB5_9ZZZZ</name>
<dbReference type="EMBL" id="MT141495">
    <property type="protein sequence ID" value="QJA63322.1"/>
    <property type="molecule type" value="Genomic_DNA"/>
</dbReference>
<dbReference type="EMBL" id="MT143974">
    <property type="protein sequence ID" value="QJA44225.1"/>
    <property type="molecule type" value="Genomic_DNA"/>
</dbReference>
<evidence type="ECO:0000313" key="3">
    <source>
        <dbReference type="EMBL" id="QJH94493.1"/>
    </source>
</evidence>
<organism evidence="1">
    <name type="scientific">viral metagenome</name>
    <dbReference type="NCBI Taxonomy" id="1070528"/>
    <lineage>
        <taxon>unclassified sequences</taxon>
        <taxon>metagenomes</taxon>
        <taxon>organismal metagenomes</taxon>
    </lineage>
</organism>
<evidence type="ECO:0000313" key="2">
    <source>
        <dbReference type="EMBL" id="QJA63322.1"/>
    </source>
</evidence>
<dbReference type="EMBL" id="MT144601">
    <property type="protein sequence ID" value="QJH94493.1"/>
    <property type="molecule type" value="Genomic_DNA"/>
</dbReference>